<feature type="compositionally biased region" description="Basic and acidic residues" evidence="7">
    <location>
        <begin position="715"/>
        <end position="730"/>
    </location>
</feature>
<dbReference type="Pfam" id="PF03725">
    <property type="entry name" value="RNase_PH_C"/>
    <property type="match status" value="1"/>
</dbReference>
<comment type="similarity">
    <text evidence="1 6">Belongs to the polyribonucleotide nucleotidyltransferase family.</text>
</comment>
<dbReference type="InterPro" id="IPR004088">
    <property type="entry name" value="KH_dom_type_1"/>
</dbReference>
<dbReference type="GO" id="GO:0000287">
    <property type="term" value="F:magnesium ion binding"/>
    <property type="evidence" value="ECO:0007669"/>
    <property type="project" value="UniProtKB-UniRule"/>
</dbReference>
<dbReference type="AlphaFoldDB" id="A0A2H0X7X6"/>
<name>A0A2H0X7X6_UNCKA</name>
<dbReference type="FunFam" id="2.40.50.140:FF:000189">
    <property type="entry name" value="Polyribonucleotide nucleotidyltransferase, putative"/>
    <property type="match status" value="1"/>
</dbReference>
<evidence type="ECO:0000313" key="10">
    <source>
        <dbReference type="Proteomes" id="UP000231414"/>
    </source>
</evidence>
<dbReference type="GO" id="GO:0004654">
    <property type="term" value="F:polyribonucleotide nucleotidyltransferase activity"/>
    <property type="evidence" value="ECO:0007669"/>
    <property type="project" value="UniProtKB-UniRule"/>
</dbReference>
<dbReference type="PROSITE" id="PS50084">
    <property type="entry name" value="KH_TYPE_1"/>
    <property type="match status" value="1"/>
</dbReference>
<dbReference type="InterPro" id="IPR004087">
    <property type="entry name" value="KH_dom"/>
</dbReference>
<comment type="cofactor">
    <cofactor evidence="6">
        <name>Mg(2+)</name>
        <dbReference type="ChEBI" id="CHEBI:18420"/>
    </cofactor>
</comment>
<evidence type="ECO:0000256" key="7">
    <source>
        <dbReference type="SAM" id="MobiDB-lite"/>
    </source>
</evidence>
<dbReference type="InterPro" id="IPR036345">
    <property type="entry name" value="ExoRNase_PH_dom2_sf"/>
</dbReference>
<dbReference type="CDD" id="cd02393">
    <property type="entry name" value="KH-I_PNPase"/>
    <property type="match status" value="1"/>
</dbReference>
<dbReference type="GO" id="GO:0000175">
    <property type="term" value="F:3'-5'-RNA exonuclease activity"/>
    <property type="evidence" value="ECO:0007669"/>
    <property type="project" value="TreeGrafter"/>
</dbReference>
<keyword evidence="6" id="KW-0460">Magnesium</keyword>
<dbReference type="InterPro" id="IPR036456">
    <property type="entry name" value="PNPase_PH_RNA-bd_sf"/>
</dbReference>
<organism evidence="9 10">
    <name type="scientific">candidate division WWE3 bacterium CG08_land_8_20_14_0_20_43_13</name>
    <dbReference type="NCBI Taxonomy" id="1975087"/>
    <lineage>
        <taxon>Bacteria</taxon>
        <taxon>Katanobacteria</taxon>
    </lineage>
</organism>
<dbReference type="SUPFAM" id="SSF54791">
    <property type="entry name" value="Eukaryotic type KH-domain (KH-domain type I)"/>
    <property type="match status" value="1"/>
</dbReference>
<dbReference type="Pfam" id="PF00575">
    <property type="entry name" value="S1"/>
    <property type="match status" value="1"/>
</dbReference>
<dbReference type="InterPro" id="IPR001247">
    <property type="entry name" value="ExoRNase_PH_dom1"/>
</dbReference>
<protein>
    <recommendedName>
        <fullName evidence="6">Polyribonucleotide nucleotidyltransferase</fullName>
        <ecNumber evidence="6">2.7.7.8</ecNumber>
    </recommendedName>
    <alternativeName>
        <fullName evidence="6">Polynucleotide phosphorylase</fullName>
        <shortName evidence="6">PNPase</shortName>
    </alternativeName>
</protein>
<dbReference type="InterPro" id="IPR015848">
    <property type="entry name" value="PNPase_PH_RNA-bd_bac/org-type"/>
</dbReference>
<sequence length="730" mass="80809">MSNIVCRETEFAGYPLSLESGLLVPQANGAVKITYGQTTILATVVSNTTAKEDSDFFPLRVDYEEKLYAGGFIRSSRFVKRDGRPRDEAVIAARLIDHAIRPLFPSDFMDETQVVLTTLTVDRECDPLLVAMMASSAVLASSNIPWSGPIASVRVGLLKDGQFILNPKVSLFEELDLNLVISYLKDGKVLAMEAEANNVPDEKVLEAIKWGNEQAQPLFAFFENFAKEVASQKYTYQSYALRPELMDSVSAFASDRLRSMLATPVNKVDWADAYAKLREDLYKELEGKFSKNDMNRALEKVEKQTVRLLVLEDGRRADGRSFDQVRSLFIQAGVLPRVHGSALFQRELTQVLTITTLASGSMEQIIQDLYGEHRCRYFHHYNAPSYSTGEAGFMKGAGRREIGHGALAEKALYPILPGREDFPYTIHLVSEVLSQNGSSSMASTCGSSLSLMDAGVPVSEHVGGISVGLMTLPEDQSKYVILTDIAGSEDFAGFMDYKMAGTRSGVTAIQMDTKLPGLPLELFDEIFAKSKAGRLVILEEMYRAISQPRENLSPYAPRITCLMIDPDKIGVVIGSGGKTIKEISEKTGCEVNIEDDGEVQIIATEETADPKAAEEWIAGLVKEVEVGEIYEGVVVKTAEFGAFVRILPGKDGLLHVSEIAHHRVNRVEDELHEGDSVRVKVIRTDRDGKISLSRKELLPMEEDSSPRRGASGRSVRPDRQSKRDYNNRRY</sequence>
<reference evidence="10" key="1">
    <citation type="submission" date="2017-09" db="EMBL/GenBank/DDBJ databases">
        <title>Depth-based differentiation of microbial function through sediment-hosted aquifers and enrichment of novel symbionts in the deep terrestrial subsurface.</title>
        <authorList>
            <person name="Probst A.J."/>
            <person name="Ladd B."/>
            <person name="Jarett J.K."/>
            <person name="Geller-Mcgrath D.E."/>
            <person name="Sieber C.M.K."/>
            <person name="Emerson J.B."/>
            <person name="Anantharaman K."/>
            <person name="Thomas B.C."/>
            <person name="Malmstrom R."/>
            <person name="Stieglmeier M."/>
            <person name="Klingl A."/>
            <person name="Woyke T."/>
            <person name="Ryan C.M."/>
            <person name="Banfield J.F."/>
        </authorList>
    </citation>
    <scope>NUCLEOTIDE SEQUENCE [LARGE SCALE GENOMIC DNA]</scope>
</reference>
<comment type="subcellular location">
    <subcellularLocation>
        <location evidence="6">Cytoplasm</location>
    </subcellularLocation>
</comment>
<evidence type="ECO:0000256" key="4">
    <source>
        <dbReference type="ARBA" id="ARBA00022695"/>
    </source>
</evidence>
<dbReference type="EC" id="2.7.7.8" evidence="6"/>
<evidence type="ECO:0000313" key="9">
    <source>
        <dbReference type="EMBL" id="PIS21026.1"/>
    </source>
</evidence>
<dbReference type="Pfam" id="PF03726">
    <property type="entry name" value="PNPase"/>
    <property type="match status" value="1"/>
</dbReference>
<dbReference type="PANTHER" id="PTHR11252">
    <property type="entry name" value="POLYRIBONUCLEOTIDE NUCLEOTIDYLTRANSFERASE"/>
    <property type="match status" value="1"/>
</dbReference>
<dbReference type="InterPro" id="IPR020568">
    <property type="entry name" value="Ribosomal_Su5_D2-typ_SF"/>
</dbReference>
<dbReference type="SMART" id="SM00322">
    <property type="entry name" value="KH"/>
    <property type="match status" value="1"/>
</dbReference>
<comment type="caution">
    <text evidence="9">The sequence shown here is derived from an EMBL/GenBank/DDBJ whole genome shotgun (WGS) entry which is preliminary data.</text>
</comment>
<proteinExistence type="inferred from homology"/>
<evidence type="ECO:0000256" key="1">
    <source>
        <dbReference type="ARBA" id="ARBA00007404"/>
    </source>
</evidence>
<evidence type="ECO:0000256" key="2">
    <source>
        <dbReference type="ARBA" id="ARBA00022490"/>
    </source>
</evidence>
<evidence type="ECO:0000256" key="6">
    <source>
        <dbReference type="HAMAP-Rule" id="MF_01595"/>
    </source>
</evidence>
<keyword evidence="3 6" id="KW-0808">Transferase</keyword>
<evidence type="ECO:0000256" key="3">
    <source>
        <dbReference type="ARBA" id="ARBA00022679"/>
    </source>
</evidence>
<dbReference type="Gene3D" id="3.30.230.70">
    <property type="entry name" value="GHMP Kinase, N-terminal domain"/>
    <property type="match status" value="2"/>
</dbReference>
<dbReference type="SMART" id="SM00316">
    <property type="entry name" value="S1"/>
    <property type="match status" value="1"/>
</dbReference>
<dbReference type="PANTHER" id="PTHR11252:SF0">
    <property type="entry name" value="POLYRIBONUCLEOTIDE NUCLEOTIDYLTRANSFERASE 1, MITOCHONDRIAL"/>
    <property type="match status" value="1"/>
</dbReference>
<dbReference type="InterPro" id="IPR003029">
    <property type="entry name" value="S1_domain"/>
</dbReference>
<dbReference type="PIRSF" id="PIRSF005499">
    <property type="entry name" value="PNPase"/>
    <property type="match status" value="1"/>
</dbReference>
<dbReference type="PROSITE" id="PS50126">
    <property type="entry name" value="S1"/>
    <property type="match status" value="1"/>
</dbReference>
<dbReference type="Gene3D" id="2.40.50.140">
    <property type="entry name" value="Nucleic acid-binding proteins"/>
    <property type="match status" value="1"/>
</dbReference>
<accession>A0A2H0X7X6</accession>
<dbReference type="NCBIfam" id="NF008805">
    <property type="entry name" value="PRK11824.1"/>
    <property type="match status" value="1"/>
</dbReference>
<keyword evidence="6" id="KW-0479">Metal-binding</keyword>
<dbReference type="SUPFAM" id="SSF55666">
    <property type="entry name" value="Ribonuclease PH domain 2-like"/>
    <property type="match status" value="2"/>
</dbReference>
<dbReference type="Pfam" id="PF01138">
    <property type="entry name" value="RNase_PH"/>
    <property type="match status" value="2"/>
</dbReference>
<feature type="domain" description="S1 motif" evidence="8">
    <location>
        <begin position="627"/>
        <end position="695"/>
    </location>
</feature>
<dbReference type="InterPro" id="IPR012340">
    <property type="entry name" value="NA-bd_OB-fold"/>
</dbReference>
<dbReference type="CDD" id="cd04472">
    <property type="entry name" value="S1_PNPase"/>
    <property type="match status" value="1"/>
</dbReference>
<feature type="binding site" evidence="6">
    <location>
        <position position="490"/>
    </location>
    <ligand>
        <name>Mg(2+)</name>
        <dbReference type="ChEBI" id="CHEBI:18420"/>
    </ligand>
</feature>
<dbReference type="SUPFAM" id="SSF54211">
    <property type="entry name" value="Ribosomal protein S5 domain 2-like"/>
    <property type="match status" value="2"/>
</dbReference>
<dbReference type="GO" id="GO:0005829">
    <property type="term" value="C:cytosol"/>
    <property type="evidence" value="ECO:0007669"/>
    <property type="project" value="TreeGrafter"/>
</dbReference>
<dbReference type="FunFam" id="3.30.1370.10:FF:000001">
    <property type="entry name" value="Polyribonucleotide nucleotidyltransferase"/>
    <property type="match status" value="1"/>
</dbReference>
<dbReference type="InterPro" id="IPR027408">
    <property type="entry name" value="PNPase/RNase_PH_dom_sf"/>
</dbReference>
<dbReference type="Pfam" id="PF00013">
    <property type="entry name" value="KH_1"/>
    <property type="match status" value="1"/>
</dbReference>
<evidence type="ECO:0000256" key="5">
    <source>
        <dbReference type="ARBA" id="ARBA00022884"/>
    </source>
</evidence>
<keyword evidence="5 6" id="KW-0694">RNA-binding</keyword>
<gene>
    <name evidence="6" type="primary">pnp</name>
    <name evidence="9" type="ORF">COT52_00755</name>
</gene>
<feature type="binding site" evidence="6">
    <location>
        <position position="496"/>
    </location>
    <ligand>
        <name>Mg(2+)</name>
        <dbReference type="ChEBI" id="CHEBI:18420"/>
    </ligand>
</feature>
<dbReference type="Proteomes" id="UP000231414">
    <property type="component" value="Unassembled WGS sequence"/>
</dbReference>
<dbReference type="HAMAP" id="MF_01595">
    <property type="entry name" value="PNPase"/>
    <property type="match status" value="1"/>
</dbReference>
<comment type="function">
    <text evidence="6">Involved in mRNA degradation. Catalyzes the phosphorolysis of single-stranded polyribonucleotides processively in the 3'- to 5'-direction.</text>
</comment>
<dbReference type="SUPFAM" id="SSF46915">
    <property type="entry name" value="Polynucleotide phosphorylase/guanosine pentaphosphate synthase (PNPase/GPSI), domain 3"/>
    <property type="match status" value="1"/>
</dbReference>
<dbReference type="GO" id="GO:0006396">
    <property type="term" value="P:RNA processing"/>
    <property type="evidence" value="ECO:0007669"/>
    <property type="project" value="InterPro"/>
</dbReference>
<dbReference type="InterPro" id="IPR036612">
    <property type="entry name" value="KH_dom_type_1_sf"/>
</dbReference>
<dbReference type="InterPro" id="IPR015847">
    <property type="entry name" value="ExoRNase_PH_dom2"/>
</dbReference>
<dbReference type="GO" id="GO:0003723">
    <property type="term" value="F:RNA binding"/>
    <property type="evidence" value="ECO:0007669"/>
    <property type="project" value="UniProtKB-UniRule"/>
</dbReference>
<keyword evidence="2 6" id="KW-0963">Cytoplasm</keyword>
<feature type="region of interest" description="Disordered" evidence="7">
    <location>
        <begin position="693"/>
        <end position="730"/>
    </location>
</feature>
<dbReference type="NCBIfam" id="TIGR03591">
    <property type="entry name" value="polynuc_phos"/>
    <property type="match status" value="1"/>
</dbReference>
<dbReference type="EMBL" id="PEYW01000008">
    <property type="protein sequence ID" value="PIS21026.1"/>
    <property type="molecule type" value="Genomic_DNA"/>
</dbReference>
<evidence type="ECO:0000259" key="8">
    <source>
        <dbReference type="PROSITE" id="PS50126"/>
    </source>
</evidence>
<dbReference type="InterPro" id="IPR012162">
    <property type="entry name" value="PNPase"/>
</dbReference>
<dbReference type="SUPFAM" id="SSF50249">
    <property type="entry name" value="Nucleic acid-binding proteins"/>
    <property type="match status" value="1"/>
</dbReference>
<dbReference type="FunFam" id="3.30.230.70:FF:000001">
    <property type="entry name" value="Polyribonucleotide nucleotidyltransferase"/>
    <property type="match status" value="1"/>
</dbReference>
<dbReference type="CDD" id="cd11364">
    <property type="entry name" value="RNase_PH_PNPase_2"/>
    <property type="match status" value="1"/>
</dbReference>
<comment type="catalytic activity">
    <reaction evidence="6">
        <text>RNA(n+1) + phosphate = RNA(n) + a ribonucleoside 5'-diphosphate</text>
        <dbReference type="Rhea" id="RHEA:22096"/>
        <dbReference type="Rhea" id="RHEA-COMP:14527"/>
        <dbReference type="Rhea" id="RHEA-COMP:17342"/>
        <dbReference type="ChEBI" id="CHEBI:43474"/>
        <dbReference type="ChEBI" id="CHEBI:57930"/>
        <dbReference type="ChEBI" id="CHEBI:140395"/>
        <dbReference type="EC" id="2.7.7.8"/>
    </reaction>
</comment>
<dbReference type="GO" id="GO:0006402">
    <property type="term" value="P:mRNA catabolic process"/>
    <property type="evidence" value="ECO:0007669"/>
    <property type="project" value="UniProtKB-UniRule"/>
</dbReference>
<keyword evidence="4 6" id="KW-0548">Nucleotidyltransferase</keyword>
<dbReference type="Gene3D" id="3.30.1370.10">
    <property type="entry name" value="K Homology domain, type 1"/>
    <property type="match status" value="1"/>
</dbReference>